<dbReference type="InterPro" id="IPR011008">
    <property type="entry name" value="Dimeric_a/b-barrel"/>
</dbReference>
<accession>A0ABP7T806</accession>
<dbReference type="EMBL" id="BAAAZE010000008">
    <property type="protein sequence ID" value="GAA4022420.1"/>
    <property type="molecule type" value="Genomic_DNA"/>
</dbReference>
<comment type="caution">
    <text evidence="2">The sequence shown here is derived from an EMBL/GenBank/DDBJ whole genome shotgun (WGS) entry which is preliminary data.</text>
</comment>
<organism evidence="2 3">
    <name type="scientific">Actimicrobium antarcticum</name>
    <dbReference type="NCBI Taxonomy" id="1051899"/>
    <lineage>
        <taxon>Bacteria</taxon>
        <taxon>Pseudomonadati</taxon>
        <taxon>Pseudomonadota</taxon>
        <taxon>Betaproteobacteria</taxon>
        <taxon>Burkholderiales</taxon>
        <taxon>Oxalobacteraceae</taxon>
        <taxon>Actimicrobium</taxon>
    </lineage>
</organism>
<feature type="domain" description="NIPSNAP" evidence="1">
    <location>
        <begin position="6"/>
        <end position="79"/>
    </location>
</feature>
<evidence type="ECO:0000259" key="1">
    <source>
        <dbReference type="Pfam" id="PF07978"/>
    </source>
</evidence>
<dbReference type="Pfam" id="PF07978">
    <property type="entry name" value="NIPSNAP"/>
    <property type="match status" value="1"/>
</dbReference>
<keyword evidence="3" id="KW-1185">Reference proteome</keyword>
<evidence type="ECO:0000313" key="2">
    <source>
        <dbReference type="EMBL" id="GAA4022420.1"/>
    </source>
</evidence>
<evidence type="ECO:0000313" key="3">
    <source>
        <dbReference type="Proteomes" id="UP001501353"/>
    </source>
</evidence>
<sequence length="111" mass="12919">MRKFIEIRSYSIEPGTRNEFDLRLREQMLPLLAQRGIDVVACRASLHDETSYYLIRAYDSLAHRAQSQESMFDHPEWKEGPREAILSLVDSYTSVVIEMDEVTIQALRQDA</sequence>
<protein>
    <submittedName>
        <fullName evidence="2">NIPSNAP family protein</fullName>
    </submittedName>
</protein>
<dbReference type="InterPro" id="IPR012577">
    <property type="entry name" value="NIPSNAP"/>
</dbReference>
<dbReference type="SUPFAM" id="SSF54909">
    <property type="entry name" value="Dimeric alpha+beta barrel"/>
    <property type="match status" value="1"/>
</dbReference>
<name>A0ABP7T806_9BURK</name>
<gene>
    <name evidence="2" type="ORF">GCM10022212_19540</name>
</gene>
<reference evidence="3" key="1">
    <citation type="journal article" date="2019" name="Int. J. Syst. Evol. Microbiol.">
        <title>The Global Catalogue of Microorganisms (GCM) 10K type strain sequencing project: providing services to taxonomists for standard genome sequencing and annotation.</title>
        <authorList>
            <consortium name="The Broad Institute Genomics Platform"/>
            <consortium name="The Broad Institute Genome Sequencing Center for Infectious Disease"/>
            <person name="Wu L."/>
            <person name="Ma J."/>
        </authorList>
    </citation>
    <scope>NUCLEOTIDE SEQUENCE [LARGE SCALE GENOMIC DNA]</scope>
    <source>
        <strain evidence="3">JCM 16673</strain>
    </source>
</reference>
<dbReference type="Gene3D" id="3.30.70.100">
    <property type="match status" value="1"/>
</dbReference>
<dbReference type="Proteomes" id="UP001501353">
    <property type="component" value="Unassembled WGS sequence"/>
</dbReference>
<proteinExistence type="predicted"/>
<dbReference type="RefSeq" id="WP_344763114.1">
    <property type="nucleotide sequence ID" value="NZ_BAAAZE010000008.1"/>
</dbReference>